<keyword evidence="2" id="KW-0012">Acyltransferase</keyword>
<dbReference type="PANTHER" id="PTHR43792:SF8">
    <property type="entry name" value="[RIBOSOMAL PROTEIN US5]-ALANINE N-ACETYLTRANSFERASE"/>
    <property type="match status" value="1"/>
</dbReference>
<dbReference type="AlphaFoldDB" id="A0A5C5SFM9"/>
<gene>
    <name evidence="5" type="ORF">FRX57_02480</name>
</gene>
<evidence type="ECO:0000256" key="1">
    <source>
        <dbReference type="ARBA" id="ARBA00022679"/>
    </source>
</evidence>
<comment type="similarity">
    <text evidence="3">Belongs to the acetyltransferase family. RimJ subfamily.</text>
</comment>
<evidence type="ECO:0000256" key="2">
    <source>
        <dbReference type="ARBA" id="ARBA00023315"/>
    </source>
</evidence>
<name>A0A5C5SFM9_9STRE</name>
<dbReference type="EMBL" id="VOHL01000001">
    <property type="protein sequence ID" value="TWS99090.1"/>
    <property type="molecule type" value="Genomic_DNA"/>
</dbReference>
<accession>A0A5C5SFM9</accession>
<dbReference type="InterPro" id="IPR051531">
    <property type="entry name" value="N-acetyltransferase"/>
</dbReference>
<evidence type="ECO:0000259" key="4">
    <source>
        <dbReference type="PROSITE" id="PS51186"/>
    </source>
</evidence>
<evidence type="ECO:0000256" key="3">
    <source>
        <dbReference type="ARBA" id="ARBA00038502"/>
    </source>
</evidence>
<reference evidence="5 6" key="1">
    <citation type="submission" date="2019-08" db="EMBL/GenBank/DDBJ databases">
        <authorList>
            <person name="Lei W."/>
        </authorList>
    </citation>
    <scope>NUCLEOTIDE SEQUENCE [LARGE SCALE GENOMIC DNA]</scope>
    <source>
        <strain evidence="5 6">CCUG 66496</strain>
    </source>
</reference>
<evidence type="ECO:0000313" key="6">
    <source>
        <dbReference type="Proteomes" id="UP000317430"/>
    </source>
</evidence>
<keyword evidence="6" id="KW-1185">Reference proteome</keyword>
<feature type="domain" description="N-acetyltransferase" evidence="4">
    <location>
        <begin position="18"/>
        <end position="181"/>
    </location>
</feature>
<dbReference type="Pfam" id="PF13302">
    <property type="entry name" value="Acetyltransf_3"/>
    <property type="match status" value="1"/>
</dbReference>
<dbReference type="SUPFAM" id="SSF55729">
    <property type="entry name" value="Acyl-CoA N-acyltransferases (Nat)"/>
    <property type="match status" value="1"/>
</dbReference>
<proteinExistence type="inferred from homology"/>
<keyword evidence="1 5" id="KW-0808">Transferase</keyword>
<dbReference type="PANTHER" id="PTHR43792">
    <property type="entry name" value="GNAT FAMILY, PUTATIVE (AFU_ORTHOLOGUE AFUA_3G00765)-RELATED-RELATED"/>
    <property type="match status" value="1"/>
</dbReference>
<dbReference type="GO" id="GO:0008999">
    <property type="term" value="F:protein-N-terminal-alanine acetyltransferase activity"/>
    <property type="evidence" value="ECO:0007669"/>
    <property type="project" value="TreeGrafter"/>
</dbReference>
<sequence length="184" mass="21400">MDIWMKLAEFSLIETKDLLLRPFLFNDRQEFLEISTAAEPLPFIFPQGLTVLESDYVFVHDFLKNPLGIWAIEEKKTGTLLGAIRLENLSWADKKADLAYFIRRESWGQGYATQVVKTISFLSFQEFGLAELNIVTHLENLASQRVAQKAGFQELGQFKGSDRHSRKTRRYKAFVLRRRDYSDE</sequence>
<dbReference type="InterPro" id="IPR000182">
    <property type="entry name" value="GNAT_dom"/>
</dbReference>
<organism evidence="5 6">
    <name type="scientific">Streptococcus cuniculipharyngis</name>
    <dbReference type="NCBI Taxonomy" id="1562651"/>
    <lineage>
        <taxon>Bacteria</taxon>
        <taxon>Bacillati</taxon>
        <taxon>Bacillota</taxon>
        <taxon>Bacilli</taxon>
        <taxon>Lactobacillales</taxon>
        <taxon>Streptococcaceae</taxon>
        <taxon>Streptococcus</taxon>
    </lineage>
</organism>
<dbReference type="Proteomes" id="UP000317430">
    <property type="component" value="Unassembled WGS sequence"/>
</dbReference>
<comment type="caution">
    <text evidence="5">The sequence shown here is derived from an EMBL/GenBank/DDBJ whole genome shotgun (WGS) entry which is preliminary data.</text>
</comment>
<dbReference type="GO" id="GO:0005737">
    <property type="term" value="C:cytoplasm"/>
    <property type="evidence" value="ECO:0007669"/>
    <property type="project" value="TreeGrafter"/>
</dbReference>
<dbReference type="Gene3D" id="3.40.630.30">
    <property type="match status" value="1"/>
</dbReference>
<dbReference type="OrthoDB" id="9798081at2"/>
<protein>
    <submittedName>
        <fullName evidence="5">GNAT family N-acetyltransferase</fullName>
    </submittedName>
</protein>
<dbReference type="InterPro" id="IPR016181">
    <property type="entry name" value="Acyl_CoA_acyltransferase"/>
</dbReference>
<evidence type="ECO:0000313" key="5">
    <source>
        <dbReference type="EMBL" id="TWS99090.1"/>
    </source>
</evidence>
<dbReference type="PROSITE" id="PS51186">
    <property type="entry name" value="GNAT"/>
    <property type="match status" value="1"/>
</dbReference>